<name>A0A9P7VG32_9AGAR</name>
<accession>A0A9P7VG32</accession>
<reference evidence="1" key="1">
    <citation type="submission" date="2020-11" db="EMBL/GenBank/DDBJ databases">
        <title>Adaptations for nitrogen fixation in a non-lichenized fungal sporocarp promotes dispersal by wood-feeding termites.</title>
        <authorList>
            <consortium name="DOE Joint Genome Institute"/>
            <person name="Koch R.A."/>
            <person name="Yoon G."/>
            <person name="Arayal U."/>
            <person name="Lail K."/>
            <person name="Amirebrahimi M."/>
            <person name="Labutti K."/>
            <person name="Lipzen A."/>
            <person name="Riley R."/>
            <person name="Barry K."/>
            <person name="Henrissat B."/>
            <person name="Grigoriev I.V."/>
            <person name="Herr J.R."/>
            <person name="Aime M.C."/>
        </authorList>
    </citation>
    <scope>NUCLEOTIDE SEQUENCE</scope>
    <source>
        <strain evidence="1">MCA 3950</strain>
    </source>
</reference>
<dbReference type="RefSeq" id="XP_043032996.1">
    <property type="nucleotide sequence ID" value="XM_043183888.1"/>
</dbReference>
<dbReference type="Proteomes" id="UP000812287">
    <property type="component" value="Unassembled WGS sequence"/>
</dbReference>
<evidence type="ECO:0000313" key="2">
    <source>
        <dbReference type="Proteomes" id="UP000812287"/>
    </source>
</evidence>
<sequence length="68" mass="7866">MAPWKEEIGALEQDSIISVDKHSPPLSQYETCIQVKQTYYSYPQETKHQSQEHGELTHCDIWGPAYIT</sequence>
<dbReference type="GeneID" id="66106185"/>
<protein>
    <submittedName>
        <fullName evidence="1">Uncharacterized protein</fullName>
    </submittedName>
</protein>
<comment type="caution">
    <text evidence="1">The sequence shown here is derived from an EMBL/GenBank/DDBJ whole genome shotgun (WGS) entry which is preliminary data.</text>
</comment>
<organism evidence="1 2">
    <name type="scientific">Guyanagaster necrorhizus</name>
    <dbReference type="NCBI Taxonomy" id="856835"/>
    <lineage>
        <taxon>Eukaryota</taxon>
        <taxon>Fungi</taxon>
        <taxon>Dikarya</taxon>
        <taxon>Basidiomycota</taxon>
        <taxon>Agaricomycotina</taxon>
        <taxon>Agaricomycetes</taxon>
        <taxon>Agaricomycetidae</taxon>
        <taxon>Agaricales</taxon>
        <taxon>Marasmiineae</taxon>
        <taxon>Physalacriaceae</taxon>
        <taxon>Guyanagaster</taxon>
    </lineage>
</organism>
<dbReference type="EMBL" id="MU250592">
    <property type="protein sequence ID" value="KAG7439496.1"/>
    <property type="molecule type" value="Genomic_DNA"/>
</dbReference>
<proteinExistence type="predicted"/>
<gene>
    <name evidence="1" type="ORF">BT62DRAFT_913384</name>
</gene>
<evidence type="ECO:0000313" key="1">
    <source>
        <dbReference type="EMBL" id="KAG7439496.1"/>
    </source>
</evidence>
<dbReference type="AlphaFoldDB" id="A0A9P7VG32"/>
<keyword evidence="2" id="KW-1185">Reference proteome</keyword>